<protein>
    <recommendedName>
        <fullName evidence="1">HAT C-terminal dimerisation domain-containing protein</fullName>
    </recommendedName>
</protein>
<dbReference type="GO" id="GO:0046983">
    <property type="term" value="F:protein dimerization activity"/>
    <property type="evidence" value="ECO:0007669"/>
    <property type="project" value="InterPro"/>
</dbReference>
<reference evidence="2" key="1">
    <citation type="submission" date="2015-11" db="EMBL/GenBank/DDBJ databases">
        <title>De novo transcriptome assembly of four potential Pierce s Disease insect vectors from Arizona vineyards.</title>
        <authorList>
            <person name="Tassone E.E."/>
        </authorList>
    </citation>
    <scope>NUCLEOTIDE SEQUENCE</scope>
</reference>
<dbReference type="EMBL" id="GECU01029054">
    <property type="protein sequence ID" value="JAS78652.1"/>
    <property type="molecule type" value="Transcribed_RNA"/>
</dbReference>
<gene>
    <name evidence="2" type="ORF">g.57312</name>
</gene>
<proteinExistence type="predicted"/>
<evidence type="ECO:0000313" key="2">
    <source>
        <dbReference type="EMBL" id="JAS78652.1"/>
    </source>
</evidence>
<dbReference type="Pfam" id="PF05699">
    <property type="entry name" value="Dimer_Tnp_hAT"/>
    <property type="match status" value="1"/>
</dbReference>
<feature type="non-terminal residue" evidence="2">
    <location>
        <position position="1"/>
    </location>
</feature>
<accession>A0A1B6HVD6</accession>
<organism evidence="2">
    <name type="scientific">Homalodisca liturata</name>
    <dbReference type="NCBI Taxonomy" id="320908"/>
    <lineage>
        <taxon>Eukaryota</taxon>
        <taxon>Metazoa</taxon>
        <taxon>Ecdysozoa</taxon>
        <taxon>Arthropoda</taxon>
        <taxon>Hexapoda</taxon>
        <taxon>Insecta</taxon>
        <taxon>Pterygota</taxon>
        <taxon>Neoptera</taxon>
        <taxon>Paraneoptera</taxon>
        <taxon>Hemiptera</taxon>
        <taxon>Auchenorrhyncha</taxon>
        <taxon>Membracoidea</taxon>
        <taxon>Cicadellidae</taxon>
        <taxon>Cicadellinae</taxon>
        <taxon>Proconiini</taxon>
        <taxon>Homalodisca</taxon>
    </lineage>
</organism>
<feature type="domain" description="HAT C-terminal dimerisation" evidence="1">
    <location>
        <begin position="95"/>
        <end position="138"/>
    </location>
</feature>
<evidence type="ECO:0000259" key="1">
    <source>
        <dbReference type="Pfam" id="PF05699"/>
    </source>
</evidence>
<name>A0A1B6HVD6_9HEMI</name>
<feature type="non-terminal residue" evidence="2">
    <location>
        <position position="140"/>
    </location>
</feature>
<dbReference type="InterPro" id="IPR008906">
    <property type="entry name" value="HATC_C_dom"/>
</dbReference>
<dbReference type="AlphaFoldDB" id="A0A1B6HVD6"/>
<sequence length="140" mass="16298">YIVIDNITQELDNRSKNYFDQYEVFGVLYSMDKLNDEEIRQKACSLVDKYSSDLTSELGKELIHFKAFVEEAEGIEENAKEHHLPAYYLKFIREKQLTTLFPNIDTALKILLCMMSSNASGERSFSILKHVKNYLRNSTT</sequence>